<sequence length="59" mass="6030">MFPLLAAQDARIALADGGLGRQGEADSPKFSALAARACSTAIIGSALSMQKAIGLRSPW</sequence>
<dbReference type="RefSeq" id="WP_026006952.1">
    <property type="nucleotide sequence ID" value="NZ_CP041961.1"/>
</dbReference>
<reference evidence="1 2" key="1">
    <citation type="submission" date="2016-09" db="EMBL/GenBank/DDBJ databases">
        <authorList>
            <person name="Wen S.-F."/>
            <person name="Lo A.-C."/>
            <person name="Lin C.-J."/>
            <person name="Tseng T.-T."/>
        </authorList>
    </citation>
    <scope>NUCLEOTIDE SEQUENCE [LARGE SCALE GENOMIC DNA]</scope>
    <source>
        <strain evidence="1 2">12609</strain>
    </source>
</reference>
<dbReference type="Proteomes" id="UP000175852">
    <property type="component" value="Unassembled WGS sequence"/>
</dbReference>
<evidence type="ECO:0000313" key="2">
    <source>
        <dbReference type="Proteomes" id="UP000175852"/>
    </source>
</evidence>
<name>A0AAX0I324_XANCG</name>
<proteinExistence type="predicted"/>
<protein>
    <submittedName>
        <fullName evidence="1">Uncharacterized protein</fullName>
    </submittedName>
</protein>
<evidence type="ECO:0000313" key="1">
    <source>
        <dbReference type="EMBL" id="OEY91140.1"/>
    </source>
</evidence>
<accession>A0AAX0I324</accession>
<organism evidence="1 2">
    <name type="scientific">Xanthomonas campestris pv. glycines</name>
    <dbReference type="NCBI Taxonomy" id="473421"/>
    <lineage>
        <taxon>Bacteria</taxon>
        <taxon>Pseudomonadati</taxon>
        <taxon>Pseudomonadota</taxon>
        <taxon>Gammaproteobacteria</taxon>
        <taxon>Lysobacterales</taxon>
        <taxon>Lysobacteraceae</taxon>
        <taxon>Xanthomonas</taxon>
    </lineage>
</organism>
<dbReference type="EMBL" id="MKCQ01000001">
    <property type="protein sequence ID" value="OEY91140.1"/>
    <property type="molecule type" value="Genomic_DNA"/>
</dbReference>
<comment type="caution">
    <text evidence="1">The sequence shown here is derived from an EMBL/GenBank/DDBJ whole genome shotgun (WGS) entry which is preliminary data.</text>
</comment>
<dbReference type="AlphaFoldDB" id="A0AAX0I324"/>
<gene>
    <name evidence="1" type="ORF">BIY41_00460</name>
</gene>